<sequence>MANYSCSDGQHVLPFKDSEWALVRIANDTHARPENQSSPWDIFIIRESPYKIGRDREAHCSILDRSISRNHCELSFESDGTWLIDNFSTNSSTFVNGRSIGAQERMYIKVGDTIQIGDNPFFKYKLTKVSSPVQHGEDFGLTLNEVMMTLQNLASFKSHEASIHQRFQEIHQVLVTLPDKLSNIQREKKATLEQLYLIQQQEQEVETHLTEYSQELALLLDNMKQLRISIKRESNQVPTIQCSLSNLLRATFTEEVAAVDELVQAFAALSVT</sequence>
<evidence type="ECO:0000313" key="1">
    <source>
        <dbReference type="EMBL" id="KAJ8682669.1"/>
    </source>
</evidence>
<evidence type="ECO:0000313" key="2">
    <source>
        <dbReference type="Proteomes" id="UP001239111"/>
    </source>
</evidence>
<dbReference type="Proteomes" id="UP001239111">
    <property type="component" value="Chromosome 1"/>
</dbReference>
<dbReference type="EMBL" id="CM056741">
    <property type="protein sequence ID" value="KAJ8682669.1"/>
    <property type="molecule type" value="Genomic_DNA"/>
</dbReference>
<comment type="caution">
    <text evidence="1">The sequence shown here is derived from an EMBL/GenBank/DDBJ whole genome shotgun (WGS) entry which is preliminary data.</text>
</comment>
<protein>
    <submittedName>
        <fullName evidence="1">Uncharacterized protein</fullName>
    </submittedName>
</protein>
<keyword evidence="2" id="KW-1185">Reference proteome</keyword>
<gene>
    <name evidence="1" type="ORF">QAD02_018461</name>
</gene>
<organism evidence="1 2">
    <name type="scientific">Eretmocerus hayati</name>
    <dbReference type="NCBI Taxonomy" id="131215"/>
    <lineage>
        <taxon>Eukaryota</taxon>
        <taxon>Metazoa</taxon>
        <taxon>Ecdysozoa</taxon>
        <taxon>Arthropoda</taxon>
        <taxon>Hexapoda</taxon>
        <taxon>Insecta</taxon>
        <taxon>Pterygota</taxon>
        <taxon>Neoptera</taxon>
        <taxon>Endopterygota</taxon>
        <taxon>Hymenoptera</taxon>
        <taxon>Apocrita</taxon>
        <taxon>Proctotrupomorpha</taxon>
        <taxon>Chalcidoidea</taxon>
        <taxon>Aphelinidae</taxon>
        <taxon>Aphelininae</taxon>
        <taxon>Eretmocerus</taxon>
    </lineage>
</organism>
<name>A0ACC2PJ87_9HYME</name>
<accession>A0ACC2PJ87</accession>
<reference evidence="1" key="1">
    <citation type="submission" date="2023-04" db="EMBL/GenBank/DDBJ databases">
        <title>A chromosome-level genome assembly of the parasitoid wasp Eretmocerus hayati.</title>
        <authorList>
            <person name="Zhong Y."/>
            <person name="Liu S."/>
            <person name="Liu Y."/>
        </authorList>
    </citation>
    <scope>NUCLEOTIDE SEQUENCE</scope>
    <source>
        <strain evidence="1">ZJU_SS_LIU_2023</strain>
    </source>
</reference>
<proteinExistence type="predicted"/>